<dbReference type="InterPro" id="IPR011083">
    <property type="entry name" value="Phage_tail_collar_dom"/>
</dbReference>
<protein>
    <submittedName>
        <fullName evidence="2">Microcystin-dependent protein</fullName>
    </submittedName>
</protein>
<sequence>MDPYLGEIRIFAGQFAPKDWAFCNGQLLPISQNTALFSIIGVRYGGDGKTTFALPNLQGRAPLHFGAGPGLTPHELGEAGGSSSVTLLESEIPRHSHTPGAVSSGSGDANPEQKVWGPTAGLPGPKIYSTAEPNVSMNPAALSHTGSSQPHNNMQPYLGINFIISLAGVYPPRS</sequence>
<name>A0A1X7LX18_9BACL</name>
<organism evidence="2 3">
    <name type="scientific">Paenibacillus aquistagni</name>
    <dbReference type="NCBI Taxonomy" id="1852522"/>
    <lineage>
        <taxon>Bacteria</taxon>
        <taxon>Bacillati</taxon>
        <taxon>Bacillota</taxon>
        <taxon>Bacilli</taxon>
        <taxon>Bacillales</taxon>
        <taxon>Paenibacillaceae</taxon>
        <taxon>Paenibacillus</taxon>
    </lineage>
</organism>
<gene>
    <name evidence="2" type="ORF">SAMN06295960_4493</name>
</gene>
<dbReference type="RefSeq" id="WP_085498250.1">
    <property type="nucleotide sequence ID" value="NZ_FXAZ01000008.1"/>
</dbReference>
<keyword evidence="3" id="KW-1185">Reference proteome</keyword>
<feature type="domain" description="Phage tail collar" evidence="1">
    <location>
        <begin position="6"/>
        <end position="62"/>
    </location>
</feature>
<evidence type="ECO:0000313" key="3">
    <source>
        <dbReference type="Proteomes" id="UP000193834"/>
    </source>
</evidence>
<dbReference type="AlphaFoldDB" id="A0A1X7LX18"/>
<dbReference type="OrthoDB" id="9810174at2"/>
<proteinExistence type="predicted"/>
<evidence type="ECO:0000259" key="1">
    <source>
        <dbReference type="Pfam" id="PF07484"/>
    </source>
</evidence>
<dbReference type="EMBL" id="FXAZ01000008">
    <property type="protein sequence ID" value="SMG57669.1"/>
    <property type="molecule type" value="Genomic_DNA"/>
</dbReference>
<dbReference type="InterPro" id="IPR037053">
    <property type="entry name" value="Phage_tail_collar_dom_sf"/>
</dbReference>
<dbReference type="Gene3D" id="3.90.1340.10">
    <property type="entry name" value="Phage tail collar domain"/>
    <property type="match status" value="1"/>
</dbReference>
<evidence type="ECO:0000313" key="2">
    <source>
        <dbReference type="EMBL" id="SMG57669.1"/>
    </source>
</evidence>
<dbReference type="STRING" id="1852522.SAMN06295960_4493"/>
<dbReference type="Proteomes" id="UP000193834">
    <property type="component" value="Unassembled WGS sequence"/>
</dbReference>
<dbReference type="SUPFAM" id="SSF88874">
    <property type="entry name" value="Receptor-binding domain of short tail fibre protein gp12"/>
    <property type="match status" value="1"/>
</dbReference>
<dbReference type="Pfam" id="PF07484">
    <property type="entry name" value="Collar"/>
    <property type="match status" value="1"/>
</dbReference>
<accession>A0A1X7LX18</accession>
<reference evidence="2 3" key="1">
    <citation type="submission" date="2017-04" db="EMBL/GenBank/DDBJ databases">
        <authorList>
            <person name="Afonso C.L."/>
            <person name="Miller P.J."/>
            <person name="Scott M.A."/>
            <person name="Spackman E."/>
            <person name="Goraichik I."/>
            <person name="Dimitrov K.M."/>
            <person name="Suarez D.L."/>
            <person name="Swayne D.E."/>
        </authorList>
    </citation>
    <scope>NUCLEOTIDE SEQUENCE [LARGE SCALE GENOMIC DNA]</scope>
    <source>
        <strain evidence="2 3">11</strain>
    </source>
</reference>